<feature type="region of interest" description="Disordered" evidence="1">
    <location>
        <begin position="1"/>
        <end position="73"/>
    </location>
</feature>
<sequence length="121" mass="12430">PGPIGPIGASGLPGLPGRNGLTERKRINGINVMFNSGPQGERGWPGPAGETGEPGYPGPEGPPGGQGPPGEPGVCVCENVDSIILVNPSASQPRLPSEWPIDSEENFQPRRVGGYGARTRV</sequence>
<accession>A0A0M3J0U7</accession>
<reference evidence="4" key="1">
    <citation type="submission" date="2017-02" db="UniProtKB">
        <authorList>
            <consortium name="WormBaseParasite"/>
        </authorList>
    </citation>
    <scope>IDENTIFICATION</scope>
</reference>
<dbReference type="OrthoDB" id="8939548at2759"/>
<evidence type="ECO:0000256" key="1">
    <source>
        <dbReference type="SAM" id="MobiDB-lite"/>
    </source>
</evidence>
<reference evidence="2 3" key="2">
    <citation type="submission" date="2018-11" db="EMBL/GenBank/DDBJ databases">
        <authorList>
            <consortium name="Pathogen Informatics"/>
        </authorList>
    </citation>
    <scope>NUCLEOTIDE SEQUENCE [LARGE SCALE GENOMIC DNA]</scope>
</reference>
<evidence type="ECO:0000313" key="4">
    <source>
        <dbReference type="WBParaSite" id="ASIM_0000114101-mRNA-1"/>
    </source>
</evidence>
<dbReference type="Proteomes" id="UP000267096">
    <property type="component" value="Unassembled WGS sequence"/>
</dbReference>
<evidence type="ECO:0000313" key="2">
    <source>
        <dbReference type="EMBL" id="VDK18343.1"/>
    </source>
</evidence>
<feature type="compositionally biased region" description="Pro residues" evidence="1">
    <location>
        <begin position="56"/>
        <end position="71"/>
    </location>
</feature>
<name>A0A0M3J0U7_ANISI</name>
<protein>
    <submittedName>
        <fullName evidence="4">Cuticle collagen dpy-10 (inferred by orthology to a C. elegans protein)</fullName>
    </submittedName>
</protein>
<feature type="compositionally biased region" description="Low complexity" evidence="1">
    <location>
        <begin position="44"/>
        <end position="54"/>
    </location>
</feature>
<dbReference type="EMBL" id="UYRR01000947">
    <property type="protein sequence ID" value="VDK18343.1"/>
    <property type="molecule type" value="Genomic_DNA"/>
</dbReference>
<organism evidence="4">
    <name type="scientific">Anisakis simplex</name>
    <name type="common">Herring worm</name>
    <dbReference type="NCBI Taxonomy" id="6269"/>
    <lineage>
        <taxon>Eukaryota</taxon>
        <taxon>Metazoa</taxon>
        <taxon>Ecdysozoa</taxon>
        <taxon>Nematoda</taxon>
        <taxon>Chromadorea</taxon>
        <taxon>Rhabditida</taxon>
        <taxon>Spirurina</taxon>
        <taxon>Ascaridomorpha</taxon>
        <taxon>Ascaridoidea</taxon>
        <taxon>Anisakidae</taxon>
        <taxon>Anisakis</taxon>
        <taxon>Anisakis simplex complex</taxon>
    </lineage>
</organism>
<feature type="region of interest" description="Disordered" evidence="1">
    <location>
        <begin position="89"/>
        <end position="121"/>
    </location>
</feature>
<proteinExistence type="predicted"/>
<evidence type="ECO:0000313" key="3">
    <source>
        <dbReference type="Proteomes" id="UP000267096"/>
    </source>
</evidence>
<keyword evidence="3" id="KW-1185">Reference proteome</keyword>
<gene>
    <name evidence="2" type="ORF">ASIM_LOCUS1031</name>
</gene>
<dbReference type="WBParaSite" id="ASIM_0000114101-mRNA-1">
    <property type="protein sequence ID" value="ASIM_0000114101-mRNA-1"/>
    <property type="gene ID" value="ASIM_0000114101"/>
</dbReference>
<dbReference type="AlphaFoldDB" id="A0A0M3J0U7"/>